<name>F6DSV1_DESRL</name>
<dbReference type="Proteomes" id="UP000009234">
    <property type="component" value="Chromosome"/>
</dbReference>
<dbReference type="STRING" id="696281.Desru_1681"/>
<proteinExistence type="predicted"/>
<reference evidence="1 2" key="2">
    <citation type="journal article" date="2012" name="Stand. Genomic Sci.">
        <title>Complete genome sequence of the sulfate-reducing firmicute Desulfotomaculum ruminis type strain (DL(T)).</title>
        <authorList>
            <person name="Spring S."/>
            <person name="Visser M."/>
            <person name="Lu M."/>
            <person name="Copeland A."/>
            <person name="Lapidus A."/>
            <person name="Lucas S."/>
            <person name="Cheng J.F."/>
            <person name="Han C."/>
            <person name="Tapia R."/>
            <person name="Goodwin L.A."/>
            <person name="Pitluck S."/>
            <person name="Ivanova N."/>
            <person name="Land M."/>
            <person name="Hauser L."/>
            <person name="Larimer F."/>
            <person name="Rohde M."/>
            <person name="Goker M."/>
            <person name="Detter J.C."/>
            <person name="Kyrpides N.C."/>
            <person name="Woyke T."/>
            <person name="Schaap P.J."/>
            <person name="Plugge C.M."/>
            <person name="Muyzer G."/>
            <person name="Kuever J."/>
            <person name="Pereira I.A."/>
            <person name="Parshina S.N."/>
            <person name="Bernier-Latmani R."/>
            <person name="Stams A.J."/>
            <person name="Klenk H.P."/>
        </authorList>
    </citation>
    <scope>NUCLEOTIDE SEQUENCE [LARGE SCALE GENOMIC DNA]</scope>
    <source>
        <strain evidence="2">ATCC 23193 / DSM 2154 / NCIB 8452 / DL</strain>
    </source>
</reference>
<keyword evidence="2" id="KW-1185">Reference proteome</keyword>
<dbReference type="AlphaFoldDB" id="F6DSV1"/>
<accession>F6DSV1</accession>
<organism evidence="1 2">
    <name type="scientific">Desulforamulus ruminis (strain ATCC 23193 / DSM 2154 / NCIMB 8452 / DL)</name>
    <name type="common">Desulfotomaculum ruminis</name>
    <dbReference type="NCBI Taxonomy" id="696281"/>
    <lineage>
        <taxon>Bacteria</taxon>
        <taxon>Bacillati</taxon>
        <taxon>Bacillota</taxon>
        <taxon>Clostridia</taxon>
        <taxon>Eubacteriales</taxon>
        <taxon>Peptococcaceae</taxon>
        <taxon>Desulforamulus</taxon>
    </lineage>
</organism>
<sequence length="41" mass="4661">MVKCCICGIENSTPDVIYDEDMLYYCDNCYLAENSSAIDNE</sequence>
<dbReference type="HOGENOM" id="CLU_3268981_0_0_9"/>
<protein>
    <submittedName>
        <fullName evidence="1">Uncharacterized protein</fullName>
    </submittedName>
</protein>
<reference evidence="2" key="1">
    <citation type="submission" date="2011-05" db="EMBL/GenBank/DDBJ databases">
        <title>Complete sequence of Desulfotomaculum ruminis DSM 2154.</title>
        <authorList>
            <person name="Lucas S."/>
            <person name="Copeland A."/>
            <person name="Lapidus A."/>
            <person name="Cheng J.-F."/>
            <person name="Goodwin L."/>
            <person name="Pitluck S."/>
            <person name="Lu M."/>
            <person name="Detter J.C."/>
            <person name="Han C."/>
            <person name="Tapia R."/>
            <person name="Land M."/>
            <person name="Hauser L."/>
            <person name="Kyrpides N."/>
            <person name="Ivanova N."/>
            <person name="Mikhailova N."/>
            <person name="Pagani I."/>
            <person name="Stams A.J.M."/>
            <person name="Plugge C.M."/>
            <person name="Muyzer G."/>
            <person name="Kuever J."/>
            <person name="Parshina S.N."/>
            <person name="Ivanova A.E."/>
            <person name="Nazina T.N."/>
            <person name="Brambilla E."/>
            <person name="Spring S."/>
            <person name="Klenk H.-P."/>
            <person name="Woyke T."/>
        </authorList>
    </citation>
    <scope>NUCLEOTIDE SEQUENCE [LARGE SCALE GENOMIC DNA]</scope>
    <source>
        <strain evidence="2">ATCC 23193 / DSM 2154 / NCIB 8452 / DL</strain>
    </source>
</reference>
<gene>
    <name evidence="1" type="ordered locus">Desru_1681</name>
</gene>
<dbReference type="EMBL" id="CP002780">
    <property type="protein sequence ID" value="AEG59945.1"/>
    <property type="molecule type" value="Genomic_DNA"/>
</dbReference>
<dbReference type="KEGG" id="dru:Desru_1681"/>
<evidence type="ECO:0000313" key="2">
    <source>
        <dbReference type="Proteomes" id="UP000009234"/>
    </source>
</evidence>
<evidence type="ECO:0000313" key="1">
    <source>
        <dbReference type="EMBL" id="AEG59945.1"/>
    </source>
</evidence>